<dbReference type="PROSITE" id="PS51671">
    <property type="entry name" value="ACT"/>
    <property type="match status" value="1"/>
</dbReference>
<evidence type="ECO:0000256" key="2">
    <source>
        <dbReference type="ARBA" id="ARBA00002364"/>
    </source>
</evidence>
<feature type="coiled-coil region" evidence="20">
    <location>
        <begin position="6"/>
        <end position="40"/>
    </location>
</feature>
<evidence type="ECO:0000256" key="3">
    <source>
        <dbReference type="ARBA" id="ARBA00004496"/>
    </source>
</evidence>
<evidence type="ECO:0000256" key="7">
    <source>
        <dbReference type="ARBA" id="ARBA00013147"/>
    </source>
</evidence>
<dbReference type="GO" id="GO:0005737">
    <property type="term" value="C:cytoplasm"/>
    <property type="evidence" value="ECO:0007669"/>
    <property type="project" value="UniProtKB-SubCell"/>
</dbReference>
<evidence type="ECO:0000256" key="9">
    <source>
        <dbReference type="ARBA" id="ARBA00022490"/>
    </source>
</evidence>
<evidence type="ECO:0000256" key="12">
    <source>
        <dbReference type="ARBA" id="ARBA00023222"/>
    </source>
</evidence>
<dbReference type="PROSITE" id="PS51171">
    <property type="entry name" value="PREPHENATE_DEHYDR_3"/>
    <property type="match status" value="1"/>
</dbReference>
<keyword evidence="12" id="KW-0584">Phenylalanine biosynthesis</keyword>
<dbReference type="InterPro" id="IPR036979">
    <property type="entry name" value="CM_dom_sf"/>
</dbReference>
<evidence type="ECO:0000256" key="19">
    <source>
        <dbReference type="PIRSR" id="PIRSR001500-2"/>
    </source>
</evidence>
<organism evidence="24 25">
    <name type="scientific">Thermospira aquatica</name>
    <dbReference type="NCBI Taxonomy" id="2828656"/>
    <lineage>
        <taxon>Bacteria</taxon>
        <taxon>Pseudomonadati</taxon>
        <taxon>Spirochaetota</taxon>
        <taxon>Spirochaetia</taxon>
        <taxon>Brevinematales</taxon>
        <taxon>Thermospiraceae</taxon>
        <taxon>Thermospira</taxon>
    </lineage>
</organism>
<dbReference type="PROSITE" id="PS00857">
    <property type="entry name" value="PREPHENATE_DEHYDR_1"/>
    <property type="match status" value="1"/>
</dbReference>
<evidence type="ECO:0000256" key="17">
    <source>
        <dbReference type="ARBA" id="ARBA00031520"/>
    </source>
</evidence>
<dbReference type="EC" id="4.2.1.51" evidence="7"/>
<protein>
    <recommendedName>
        <fullName evidence="8">Bifunctional chorismate mutase/prephenate dehydratase</fullName>
        <ecNumber evidence="7">4.2.1.51</ecNumber>
        <ecNumber evidence="6">5.4.99.5</ecNumber>
    </recommendedName>
    <alternativeName>
        <fullName evidence="17">Chorismate mutase-prephenate dehydratase</fullName>
    </alternativeName>
    <alternativeName>
        <fullName evidence="16">p-protein</fullName>
    </alternativeName>
</protein>
<dbReference type="InterPro" id="IPR045865">
    <property type="entry name" value="ACT-like_dom_sf"/>
</dbReference>
<keyword evidence="25" id="KW-1185">Reference proteome</keyword>
<evidence type="ECO:0000256" key="20">
    <source>
        <dbReference type="SAM" id="Coils"/>
    </source>
</evidence>
<feature type="domain" description="Chorismate mutase" evidence="21">
    <location>
        <begin position="1"/>
        <end position="90"/>
    </location>
</feature>
<evidence type="ECO:0000256" key="11">
    <source>
        <dbReference type="ARBA" id="ARBA00023141"/>
    </source>
</evidence>
<evidence type="ECO:0000256" key="16">
    <source>
        <dbReference type="ARBA" id="ARBA00031175"/>
    </source>
</evidence>
<dbReference type="InterPro" id="IPR036263">
    <property type="entry name" value="Chorismate_II_sf"/>
</dbReference>
<comment type="catalytic activity">
    <reaction evidence="1">
        <text>chorismate = prephenate</text>
        <dbReference type="Rhea" id="RHEA:13897"/>
        <dbReference type="ChEBI" id="CHEBI:29748"/>
        <dbReference type="ChEBI" id="CHEBI:29934"/>
        <dbReference type="EC" id="5.4.99.5"/>
    </reaction>
</comment>
<dbReference type="InterPro" id="IPR008242">
    <property type="entry name" value="Chor_mutase/pphenate_deHydtase"/>
</dbReference>
<keyword evidence="15" id="KW-0511">Multifunctional enzyme</keyword>
<dbReference type="FunFam" id="3.30.70.260:FF:000012">
    <property type="entry name" value="Prephenate dehydratase"/>
    <property type="match status" value="1"/>
</dbReference>
<dbReference type="InterPro" id="IPR018528">
    <property type="entry name" value="Preph_deHydtase_CS"/>
</dbReference>
<evidence type="ECO:0000256" key="10">
    <source>
        <dbReference type="ARBA" id="ARBA00022605"/>
    </source>
</evidence>
<dbReference type="RefSeq" id="WP_271434294.1">
    <property type="nucleotide sequence ID" value="NZ_CP073355.1"/>
</dbReference>
<keyword evidence="20" id="KW-0175">Coiled coil</keyword>
<comment type="pathway">
    <text evidence="5">Metabolic intermediate biosynthesis; prephenate biosynthesis; prephenate from chorismate: step 1/1.</text>
</comment>
<dbReference type="InterPro" id="IPR002912">
    <property type="entry name" value="ACT_dom"/>
</dbReference>
<name>A0AAX3BAR5_9SPIR</name>
<evidence type="ECO:0000256" key="8">
    <source>
        <dbReference type="ARBA" id="ARBA00014401"/>
    </source>
</evidence>
<evidence type="ECO:0000259" key="21">
    <source>
        <dbReference type="PROSITE" id="PS51168"/>
    </source>
</evidence>
<reference evidence="24" key="1">
    <citation type="submission" date="2021-04" db="EMBL/GenBank/DDBJ databases">
        <authorList>
            <person name="Postec A."/>
        </authorList>
    </citation>
    <scope>NUCLEOTIDE SEQUENCE</scope>
    <source>
        <strain evidence="24">F1F22</strain>
    </source>
</reference>
<dbReference type="EC" id="5.4.99.5" evidence="6"/>
<evidence type="ECO:0000256" key="18">
    <source>
        <dbReference type="ARBA" id="ARBA00047848"/>
    </source>
</evidence>
<sequence>MAERDIETLRKHINEIDEQLVKLLDERAELVKEIGEYKKSQNIPVYHPEREQEVRERVLSISKGIFPQKALMQVFTEIMSAARSLEETIRIAYLGPEGTHTEQAVIRHFGSSVELQSFQTIPDVFREVENAKTHFGVVPIENSLEGTVNITLDEFVDSPLQIVGETYLSIHHCLLANVGNLAEIKRVYSHPQAFAQCRLWLETHLPNVEKIETSSTAKAASMVPWDKFSAAIAAPLAAEKYGLRILEANIEDNPENYTRFWVIGQPGTPIQNPNKTTILISVKDRPGALLKLLSPFQVYDINLSKIESRPSKRRPWDYLFFIDIDAGLQQKGLAKALEKVKEDAVFVKVLGSYIKGTL</sequence>
<evidence type="ECO:0000259" key="22">
    <source>
        <dbReference type="PROSITE" id="PS51171"/>
    </source>
</evidence>
<dbReference type="SUPFAM" id="SSF53850">
    <property type="entry name" value="Periplasmic binding protein-like II"/>
    <property type="match status" value="1"/>
</dbReference>
<dbReference type="GO" id="GO:0004664">
    <property type="term" value="F:prephenate dehydratase activity"/>
    <property type="evidence" value="ECO:0007669"/>
    <property type="project" value="UniProtKB-EC"/>
</dbReference>
<keyword evidence="10" id="KW-0028">Amino-acid biosynthesis</keyword>
<dbReference type="PANTHER" id="PTHR21022">
    <property type="entry name" value="PREPHENATE DEHYDRATASE P PROTEIN"/>
    <property type="match status" value="1"/>
</dbReference>
<feature type="domain" description="ACT" evidence="23">
    <location>
        <begin position="277"/>
        <end position="354"/>
    </location>
</feature>
<dbReference type="FunFam" id="3.40.190.10:FF:000034">
    <property type="entry name" value="Chorismate mutase/prephenate dehydratase"/>
    <property type="match status" value="1"/>
</dbReference>
<dbReference type="GO" id="GO:0004106">
    <property type="term" value="F:chorismate mutase activity"/>
    <property type="evidence" value="ECO:0007669"/>
    <property type="project" value="UniProtKB-EC"/>
</dbReference>
<dbReference type="AlphaFoldDB" id="A0AAX3BAR5"/>
<keyword evidence="11" id="KW-0057">Aromatic amino acid biosynthesis</keyword>
<dbReference type="SUPFAM" id="SSF55021">
    <property type="entry name" value="ACT-like"/>
    <property type="match status" value="1"/>
</dbReference>
<dbReference type="FunFam" id="3.40.190.10:FF:000029">
    <property type="entry name" value="Chorismate mutase/Prephenate dehydratase"/>
    <property type="match status" value="1"/>
</dbReference>
<dbReference type="Pfam" id="PF00800">
    <property type="entry name" value="PDT"/>
    <property type="match status" value="1"/>
</dbReference>
<gene>
    <name evidence="24" type="primary">pheA</name>
    <name evidence="24" type="ORF">KDW03_06560</name>
</gene>
<evidence type="ECO:0000256" key="1">
    <source>
        <dbReference type="ARBA" id="ARBA00000824"/>
    </source>
</evidence>
<dbReference type="InterPro" id="IPR002701">
    <property type="entry name" value="CM_II_prokaryot"/>
</dbReference>
<dbReference type="SUPFAM" id="SSF48600">
    <property type="entry name" value="Chorismate mutase II"/>
    <property type="match status" value="1"/>
</dbReference>
<feature type="site" description="Essential for prephenate dehydratase activity" evidence="19">
    <location>
        <position position="258"/>
    </location>
</feature>
<dbReference type="SMART" id="SM00830">
    <property type="entry name" value="CM_2"/>
    <property type="match status" value="1"/>
</dbReference>
<keyword evidence="13" id="KW-0413">Isomerase</keyword>
<evidence type="ECO:0000256" key="4">
    <source>
        <dbReference type="ARBA" id="ARBA00004741"/>
    </source>
</evidence>
<comment type="subcellular location">
    <subcellularLocation>
        <location evidence="3">Cytoplasm</location>
    </subcellularLocation>
</comment>
<dbReference type="Pfam" id="PF01842">
    <property type="entry name" value="ACT"/>
    <property type="match status" value="1"/>
</dbReference>
<evidence type="ECO:0000256" key="15">
    <source>
        <dbReference type="ARBA" id="ARBA00023268"/>
    </source>
</evidence>
<evidence type="ECO:0000256" key="14">
    <source>
        <dbReference type="ARBA" id="ARBA00023239"/>
    </source>
</evidence>
<evidence type="ECO:0000256" key="5">
    <source>
        <dbReference type="ARBA" id="ARBA00004817"/>
    </source>
</evidence>
<evidence type="ECO:0000256" key="6">
    <source>
        <dbReference type="ARBA" id="ARBA00012404"/>
    </source>
</evidence>
<dbReference type="CDD" id="cd04905">
    <property type="entry name" value="ACT_CM-PDT"/>
    <property type="match status" value="1"/>
</dbReference>
<dbReference type="NCBIfam" id="NF008865">
    <property type="entry name" value="PRK11898.1"/>
    <property type="match status" value="1"/>
</dbReference>
<evidence type="ECO:0000256" key="13">
    <source>
        <dbReference type="ARBA" id="ARBA00023235"/>
    </source>
</evidence>
<reference evidence="24" key="2">
    <citation type="submission" date="2022-06" db="EMBL/GenBank/DDBJ databases">
        <title>Thermospira aquatica gen. nov., sp. nov.</title>
        <authorList>
            <person name="Ben Ali Gam Z."/>
            <person name="Labat M."/>
        </authorList>
    </citation>
    <scope>NUCLEOTIDE SEQUENCE</scope>
    <source>
        <strain evidence="24">F1F22</strain>
    </source>
</reference>
<keyword evidence="9" id="KW-0963">Cytoplasm</keyword>
<evidence type="ECO:0000313" key="25">
    <source>
        <dbReference type="Proteomes" id="UP001056539"/>
    </source>
</evidence>
<dbReference type="Pfam" id="PF01817">
    <property type="entry name" value="CM_2"/>
    <property type="match status" value="1"/>
</dbReference>
<dbReference type="PROSITE" id="PS51168">
    <property type="entry name" value="CHORISMATE_MUT_2"/>
    <property type="match status" value="1"/>
</dbReference>
<evidence type="ECO:0000259" key="23">
    <source>
        <dbReference type="PROSITE" id="PS51671"/>
    </source>
</evidence>
<dbReference type="GO" id="GO:0046417">
    <property type="term" value="P:chorismate metabolic process"/>
    <property type="evidence" value="ECO:0007669"/>
    <property type="project" value="InterPro"/>
</dbReference>
<dbReference type="KEGG" id="taqu:KDW03_06560"/>
<comment type="pathway">
    <text evidence="4">Amino-acid biosynthesis; L-phenylalanine biosynthesis; phenylpyruvate from prephenate: step 1/1.</text>
</comment>
<dbReference type="GO" id="GO:0009094">
    <property type="term" value="P:L-phenylalanine biosynthetic process"/>
    <property type="evidence" value="ECO:0007669"/>
    <property type="project" value="UniProtKB-KW"/>
</dbReference>
<dbReference type="PIRSF" id="PIRSF001500">
    <property type="entry name" value="Chor_mut_pdt_Ppr"/>
    <property type="match status" value="1"/>
</dbReference>
<dbReference type="InterPro" id="IPR001086">
    <property type="entry name" value="Preph_deHydtase"/>
</dbReference>
<keyword evidence="14 24" id="KW-0456">Lyase</keyword>
<comment type="function">
    <text evidence="2">Catalyzes the Claisen rearrangement of chorismate to prephenate and the decarboxylation/dehydration of prephenate to phenylpyruvate.</text>
</comment>
<feature type="domain" description="Prephenate dehydratase" evidence="22">
    <location>
        <begin position="90"/>
        <end position="265"/>
    </location>
</feature>
<dbReference type="Proteomes" id="UP001056539">
    <property type="component" value="Chromosome"/>
</dbReference>
<evidence type="ECO:0000313" key="24">
    <source>
        <dbReference type="EMBL" id="URA09168.1"/>
    </source>
</evidence>
<comment type="catalytic activity">
    <reaction evidence="18">
        <text>prephenate + H(+) = 3-phenylpyruvate + CO2 + H2O</text>
        <dbReference type="Rhea" id="RHEA:21648"/>
        <dbReference type="ChEBI" id="CHEBI:15377"/>
        <dbReference type="ChEBI" id="CHEBI:15378"/>
        <dbReference type="ChEBI" id="CHEBI:16526"/>
        <dbReference type="ChEBI" id="CHEBI:18005"/>
        <dbReference type="ChEBI" id="CHEBI:29934"/>
        <dbReference type="EC" id="4.2.1.51"/>
    </reaction>
</comment>
<dbReference type="PROSITE" id="PS00858">
    <property type="entry name" value="PREPHENATE_DEHYDR_2"/>
    <property type="match status" value="1"/>
</dbReference>
<dbReference type="EMBL" id="CP073355">
    <property type="protein sequence ID" value="URA09168.1"/>
    <property type="molecule type" value="Genomic_DNA"/>
</dbReference>
<dbReference type="CDD" id="cd13630">
    <property type="entry name" value="PBP2_PDT_1"/>
    <property type="match status" value="1"/>
</dbReference>
<dbReference type="Gene3D" id="3.30.70.260">
    <property type="match status" value="1"/>
</dbReference>
<accession>A0AAX3BAR5</accession>
<dbReference type="PANTHER" id="PTHR21022:SF19">
    <property type="entry name" value="PREPHENATE DEHYDRATASE-RELATED"/>
    <property type="match status" value="1"/>
</dbReference>
<dbReference type="Gene3D" id="3.40.190.10">
    <property type="entry name" value="Periplasmic binding protein-like II"/>
    <property type="match status" value="2"/>
</dbReference>
<dbReference type="Gene3D" id="1.20.59.10">
    <property type="entry name" value="Chorismate mutase"/>
    <property type="match status" value="1"/>
</dbReference>
<proteinExistence type="predicted"/>